<name>A0AAD4TZL3_OVIAM</name>
<gene>
    <name evidence="2" type="ORF">MG293_014415</name>
</gene>
<feature type="region of interest" description="Disordered" evidence="1">
    <location>
        <begin position="1"/>
        <end position="24"/>
    </location>
</feature>
<organism evidence="2 3">
    <name type="scientific">Ovis ammon polii</name>
    <dbReference type="NCBI Taxonomy" id="230172"/>
    <lineage>
        <taxon>Eukaryota</taxon>
        <taxon>Metazoa</taxon>
        <taxon>Chordata</taxon>
        <taxon>Craniata</taxon>
        <taxon>Vertebrata</taxon>
        <taxon>Euteleostomi</taxon>
        <taxon>Mammalia</taxon>
        <taxon>Eutheria</taxon>
        <taxon>Laurasiatheria</taxon>
        <taxon>Artiodactyla</taxon>
        <taxon>Ruminantia</taxon>
        <taxon>Pecora</taxon>
        <taxon>Bovidae</taxon>
        <taxon>Caprinae</taxon>
        <taxon>Ovis</taxon>
    </lineage>
</organism>
<dbReference type="Proteomes" id="UP001214576">
    <property type="component" value="Unassembled WGS sequence"/>
</dbReference>
<proteinExistence type="predicted"/>
<reference evidence="2" key="1">
    <citation type="submission" date="2022-03" db="EMBL/GenBank/DDBJ databases">
        <title>Genomic analyses of argali, domestic sheep and their hybrids provide insights into chromosomal evolution, heterosis and genetic basis of agronomic traits.</title>
        <authorList>
            <person name="Li M."/>
        </authorList>
    </citation>
    <scope>NUCLEOTIDE SEQUENCE</scope>
    <source>
        <strain evidence="2">CAU-MHL-2022a</strain>
        <tissue evidence="2">Skin</tissue>
    </source>
</reference>
<accession>A0AAD4TZL3</accession>
<feature type="compositionally biased region" description="Polar residues" evidence="1">
    <location>
        <begin position="1"/>
        <end position="17"/>
    </location>
</feature>
<comment type="caution">
    <text evidence="2">The sequence shown here is derived from an EMBL/GenBank/DDBJ whole genome shotgun (WGS) entry which is preliminary data.</text>
</comment>
<protein>
    <submittedName>
        <fullName evidence="2">Uncharacterized protein</fullName>
    </submittedName>
</protein>
<sequence length="151" mass="16142">MTSPKFTSSGGKTEPSTLPSPGPYPSLCSTPGHLFIKQPLRSPSTDLLPFVETLEMAETDLEVEIEFPVTGGVQANARSSVTRYVIQGTPRKGALQIRSTIIVVTSQRCHCAVKATWPDVSPGAQLHSSKKSIAKEDGQPTGPSLRTPDLK</sequence>
<feature type="region of interest" description="Disordered" evidence="1">
    <location>
        <begin position="122"/>
        <end position="151"/>
    </location>
</feature>
<evidence type="ECO:0000256" key="1">
    <source>
        <dbReference type="SAM" id="MobiDB-lite"/>
    </source>
</evidence>
<dbReference type="EMBL" id="JAKZEL010000018">
    <property type="protein sequence ID" value="KAI4535189.1"/>
    <property type="molecule type" value="Genomic_DNA"/>
</dbReference>
<evidence type="ECO:0000313" key="2">
    <source>
        <dbReference type="EMBL" id="KAI4535189.1"/>
    </source>
</evidence>
<dbReference type="AlphaFoldDB" id="A0AAD4TZL3"/>
<evidence type="ECO:0000313" key="3">
    <source>
        <dbReference type="Proteomes" id="UP001214576"/>
    </source>
</evidence>
<keyword evidence="3" id="KW-1185">Reference proteome</keyword>